<dbReference type="Pfam" id="PF00119">
    <property type="entry name" value="ATP-synt_A"/>
    <property type="match status" value="1"/>
</dbReference>
<dbReference type="EMBL" id="MH001201">
    <property type="protein sequence ID" value="AYC65842.1"/>
    <property type="molecule type" value="Genomic_DNA"/>
</dbReference>
<dbReference type="GO" id="GO:0045259">
    <property type="term" value="C:proton-transporting ATP synthase complex"/>
    <property type="evidence" value="ECO:0007669"/>
    <property type="project" value="UniProtKB-KW"/>
</dbReference>
<dbReference type="PRINTS" id="PR00123">
    <property type="entry name" value="ATPASEA"/>
</dbReference>
<keyword evidence="4" id="KW-0138">CF(0)</keyword>
<keyword evidence="13" id="KW-0496">Mitochondrion</keyword>
<dbReference type="SUPFAM" id="SSF81336">
    <property type="entry name" value="F1F0 ATP synthase subunit A"/>
    <property type="match status" value="1"/>
</dbReference>
<evidence type="ECO:0000256" key="9">
    <source>
        <dbReference type="ARBA" id="ARBA00023136"/>
    </source>
</evidence>
<sequence length="225" mass="24644">MNCSLLSSFDPCLSSGLGLGLGKFLLISALVGFLPYSSFRVLSGPKLFIWGLLNFMRLSFSDLFPSKAPISGLVGLFVMLLICNFLGLLPFSFSLTSHMCVNLSAGLLLWMSGVVFSILSMGYLWAFHFVPQGAPTILVPFLCIVEFISTVIRPLSLSVRLMSNMIAGHMILGLMWNVMWEGGVVLLLSISLLSGGFLLFEFGVSIIQAFVFSTLTSLYWEESTH</sequence>
<evidence type="ECO:0000256" key="2">
    <source>
        <dbReference type="ARBA" id="ARBA00006810"/>
    </source>
</evidence>
<protein>
    <recommendedName>
        <fullName evidence="11">ATP synthase subunit a</fullName>
    </recommendedName>
</protein>
<evidence type="ECO:0000313" key="13">
    <source>
        <dbReference type="EMBL" id="AYC65842.1"/>
    </source>
</evidence>
<keyword evidence="5 12" id="KW-0812">Transmembrane</keyword>
<comment type="similarity">
    <text evidence="2">Belongs to the ATPase A chain family.</text>
</comment>
<dbReference type="Gene3D" id="1.20.120.220">
    <property type="entry name" value="ATP synthase, F0 complex, subunit A"/>
    <property type="match status" value="1"/>
</dbReference>
<keyword evidence="3" id="KW-0813">Transport</keyword>
<dbReference type="PROSITE" id="PS00449">
    <property type="entry name" value="ATPASE_A"/>
    <property type="match status" value="1"/>
</dbReference>
<evidence type="ECO:0000256" key="3">
    <source>
        <dbReference type="ARBA" id="ARBA00022448"/>
    </source>
</evidence>
<feature type="transmembrane region" description="Helical" evidence="12">
    <location>
        <begin position="199"/>
        <end position="220"/>
    </location>
</feature>
<dbReference type="InterPro" id="IPR035908">
    <property type="entry name" value="F0_ATP_A_sf"/>
</dbReference>
<evidence type="ECO:0000256" key="11">
    <source>
        <dbReference type="RuleBase" id="RU004450"/>
    </source>
</evidence>
<keyword evidence="6" id="KW-0375">Hydrogen ion transport</keyword>
<keyword evidence="9 12" id="KW-0472">Membrane</keyword>
<dbReference type="AlphaFoldDB" id="A0A386B280"/>
<dbReference type="GO" id="GO:0046933">
    <property type="term" value="F:proton-transporting ATP synthase activity, rotational mechanism"/>
    <property type="evidence" value="ECO:0007669"/>
    <property type="project" value="TreeGrafter"/>
</dbReference>
<feature type="transmembrane region" description="Helical" evidence="12">
    <location>
        <begin position="16"/>
        <end position="35"/>
    </location>
</feature>
<dbReference type="PANTHER" id="PTHR11410:SF0">
    <property type="entry name" value="ATP SYNTHASE SUBUNIT A"/>
    <property type="match status" value="1"/>
</dbReference>
<evidence type="ECO:0000256" key="6">
    <source>
        <dbReference type="ARBA" id="ARBA00022781"/>
    </source>
</evidence>
<proteinExistence type="inferred from homology"/>
<evidence type="ECO:0000256" key="10">
    <source>
        <dbReference type="ARBA" id="ARBA00023310"/>
    </source>
</evidence>
<organism evidence="13">
    <name type="scientific">Bovicola ovis</name>
    <name type="common">sheep biting louse</name>
    <dbReference type="NCBI Taxonomy" id="186214"/>
    <lineage>
        <taxon>Eukaryota</taxon>
        <taxon>Metazoa</taxon>
        <taxon>Ecdysozoa</taxon>
        <taxon>Arthropoda</taxon>
        <taxon>Hexapoda</taxon>
        <taxon>Insecta</taxon>
        <taxon>Pterygota</taxon>
        <taxon>Neoptera</taxon>
        <taxon>Paraneoptera</taxon>
        <taxon>Psocodea</taxon>
        <taxon>Troctomorpha</taxon>
        <taxon>Phthiraptera</taxon>
        <taxon>Ischnocera</taxon>
        <taxon>Bovicoliidae</taxon>
        <taxon>Bovicola</taxon>
    </lineage>
</organism>
<evidence type="ECO:0000256" key="12">
    <source>
        <dbReference type="SAM" id="Phobius"/>
    </source>
</evidence>
<comment type="subcellular location">
    <subcellularLocation>
        <location evidence="1">Membrane</location>
        <topology evidence="1">Multi-pass membrane protein</topology>
    </subcellularLocation>
    <subcellularLocation>
        <location evidence="11">Mitochondrion inner membrane</location>
        <topology evidence="11">Multi-pass membrane protein</topology>
    </subcellularLocation>
</comment>
<evidence type="ECO:0000256" key="5">
    <source>
        <dbReference type="ARBA" id="ARBA00022692"/>
    </source>
</evidence>
<dbReference type="InterPro" id="IPR045083">
    <property type="entry name" value="ATP_synth_F0_asu_bact/mt"/>
</dbReference>
<evidence type="ECO:0000256" key="1">
    <source>
        <dbReference type="ARBA" id="ARBA00004141"/>
    </source>
</evidence>
<evidence type="ECO:0000256" key="8">
    <source>
        <dbReference type="ARBA" id="ARBA00023065"/>
    </source>
</evidence>
<reference evidence="13" key="1">
    <citation type="journal article" date="2018" name="Syst. Biol.">
        <title>Mitochondrial Genome Fragmentation Unites the Parasitic Lice of Eutherian Mammals.</title>
        <authorList>
            <person name="Song F."/>
            <person name="Li H."/>
            <person name="Liu G.-H."/>
            <person name="Wang W."/>
            <person name="James P."/>
            <person name="Colwell D.D."/>
            <person name="Tran A."/>
            <person name="Gong S."/>
            <person name="Cai W."/>
            <person name="Shao R."/>
        </authorList>
    </citation>
    <scope>NUCLEOTIDE SEQUENCE</scope>
    <source>
        <strain evidence="13">Minichromosome 1</strain>
    </source>
</reference>
<keyword evidence="10" id="KW-0066">ATP synthesis</keyword>
<feature type="transmembrane region" description="Helical" evidence="12">
    <location>
        <begin position="171"/>
        <end position="193"/>
    </location>
</feature>
<feature type="transmembrane region" description="Helical" evidence="12">
    <location>
        <begin position="70"/>
        <end position="91"/>
    </location>
</feature>
<keyword evidence="7 12" id="KW-1133">Transmembrane helix</keyword>
<dbReference type="NCBIfam" id="TIGR01131">
    <property type="entry name" value="ATP_synt_6_or_A"/>
    <property type="match status" value="1"/>
</dbReference>
<dbReference type="InterPro" id="IPR023011">
    <property type="entry name" value="ATP_synth_F0_asu_AS"/>
</dbReference>
<evidence type="ECO:0000256" key="4">
    <source>
        <dbReference type="ARBA" id="ARBA00022547"/>
    </source>
</evidence>
<dbReference type="GO" id="GO:0005743">
    <property type="term" value="C:mitochondrial inner membrane"/>
    <property type="evidence" value="ECO:0007669"/>
    <property type="project" value="UniProtKB-SubCell"/>
</dbReference>
<dbReference type="CDD" id="cd00310">
    <property type="entry name" value="ATP-synt_Fo_a_6"/>
    <property type="match status" value="1"/>
</dbReference>
<feature type="transmembrane region" description="Helical" evidence="12">
    <location>
        <begin position="103"/>
        <end position="125"/>
    </location>
</feature>
<accession>A0A386B280</accession>
<keyword evidence="8" id="KW-0406">Ion transport</keyword>
<gene>
    <name evidence="13" type="primary">ATP6</name>
</gene>
<geneLocation type="mitochondrion" evidence="13"/>
<feature type="transmembrane region" description="Helical" evidence="12">
    <location>
        <begin position="137"/>
        <end position="159"/>
    </location>
</feature>
<dbReference type="InterPro" id="IPR000568">
    <property type="entry name" value="ATP_synth_F0_asu"/>
</dbReference>
<dbReference type="PANTHER" id="PTHR11410">
    <property type="entry name" value="ATP SYNTHASE SUBUNIT A"/>
    <property type="match status" value="1"/>
</dbReference>
<evidence type="ECO:0000256" key="7">
    <source>
        <dbReference type="ARBA" id="ARBA00022989"/>
    </source>
</evidence>
<name>A0A386B280_9NEOP</name>